<evidence type="ECO:0000313" key="2">
    <source>
        <dbReference type="Proteomes" id="UP000680304"/>
    </source>
</evidence>
<organism evidence="1 2">
    <name type="scientific">Paenibacillus cisolokensis</name>
    <dbReference type="NCBI Taxonomy" id="1658519"/>
    <lineage>
        <taxon>Bacteria</taxon>
        <taxon>Bacillati</taxon>
        <taxon>Bacillota</taxon>
        <taxon>Bacilli</taxon>
        <taxon>Bacillales</taxon>
        <taxon>Paenibacillaceae</taxon>
        <taxon>Paenibacillus</taxon>
    </lineage>
</organism>
<keyword evidence="2" id="KW-1185">Reference proteome</keyword>
<evidence type="ECO:0000313" key="1">
    <source>
        <dbReference type="EMBL" id="GIQ62136.1"/>
    </source>
</evidence>
<dbReference type="Proteomes" id="UP000680304">
    <property type="component" value="Unassembled WGS sequence"/>
</dbReference>
<reference evidence="1 2" key="1">
    <citation type="submission" date="2021-04" db="EMBL/GenBank/DDBJ databases">
        <title>Draft genome sequence of Paenibacillus cisolokensis, LC2-13A.</title>
        <authorList>
            <person name="Uke A."/>
            <person name="Chhe C."/>
            <person name="Baramee S."/>
            <person name="Kosugi A."/>
        </authorList>
    </citation>
    <scope>NUCLEOTIDE SEQUENCE [LARGE SCALE GENOMIC DNA]</scope>
    <source>
        <strain evidence="1 2">LC2-13A</strain>
    </source>
</reference>
<name>A0ABQ4N1T0_9BACL</name>
<accession>A0ABQ4N1T0</accession>
<protein>
    <submittedName>
        <fullName evidence="1">Uncharacterized protein</fullName>
    </submittedName>
</protein>
<comment type="caution">
    <text evidence="1">The sequence shown here is derived from an EMBL/GenBank/DDBJ whole genome shotgun (WGS) entry which is preliminary data.</text>
</comment>
<gene>
    <name evidence="1" type="ORF">PACILC2_07040</name>
</gene>
<proteinExistence type="predicted"/>
<sequence length="78" mass="8655">MTPQEIIKHCDRQIELAGDTAQVGFRIPGRWGKSNMRKFWKGGPIGEIVNDFGDGTIYVMFSAVEVKSAVLKEIGIES</sequence>
<dbReference type="RefSeq" id="WP_213527451.1">
    <property type="nucleotide sequence ID" value="NZ_BOVJ01000021.1"/>
</dbReference>
<dbReference type="EMBL" id="BOVJ01000021">
    <property type="protein sequence ID" value="GIQ62136.1"/>
    <property type="molecule type" value="Genomic_DNA"/>
</dbReference>